<dbReference type="PANTHER" id="PTHR46401:SF2">
    <property type="entry name" value="GLYCOSYLTRANSFERASE WBBK-RELATED"/>
    <property type="match status" value="1"/>
</dbReference>
<dbReference type="GO" id="GO:0009103">
    <property type="term" value="P:lipopolysaccharide biosynthetic process"/>
    <property type="evidence" value="ECO:0007669"/>
    <property type="project" value="TreeGrafter"/>
</dbReference>
<evidence type="ECO:0000259" key="3">
    <source>
        <dbReference type="Pfam" id="PF13439"/>
    </source>
</evidence>
<dbReference type="InterPro" id="IPR001296">
    <property type="entry name" value="Glyco_trans_1"/>
</dbReference>
<dbReference type="Proteomes" id="UP000034684">
    <property type="component" value="Unassembled WGS sequence"/>
</dbReference>
<accession>A0A0G1RKU2</accession>
<dbReference type="CDD" id="cd03801">
    <property type="entry name" value="GT4_PimA-like"/>
    <property type="match status" value="1"/>
</dbReference>
<evidence type="ECO:0000259" key="2">
    <source>
        <dbReference type="Pfam" id="PF00534"/>
    </source>
</evidence>
<feature type="domain" description="Glycosyltransferase subfamily 4-like N-terminal" evidence="3">
    <location>
        <begin position="22"/>
        <end position="202"/>
    </location>
</feature>
<proteinExistence type="predicted"/>
<comment type="caution">
    <text evidence="4">The sequence shown here is derived from an EMBL/GenBank/DDBJ whole genome shotgun (WGS) entry which is preliminary data.</text>
</comment>
<keyword evidence="1 4" id="KW-0808">Transferase</keyword>
<dbReference type="InterPro" id="IPR028098">
    <property type="entry name" value="Glyco_trans_4-like_N"/>
</dbReference>
<organism evidence="4 5">
    <name type="scientific">candidate division WWE3 bacterium GW2011_GWB1_47_11</name>
    <dbReference type="NCBI Taxonomy" id="1619117"/>
    <lineage>
        <taxon>Bacteria</taxon>
        <taxon>Katanobacteria</taxon>
    </lineage>
</organism>
<evidence type="ECO:0000313" key="5">
    <source>
        <dbReference type="Proteomes" id="UP000034684"/>
    </source>
</evidence>
<reference evidence="4 5" key="1">
    <citation type="journal article" date="2015" name="Nature">
        <title>rRNA introns, odd ribosomes, and small enigmatic genomes across a large radiation of phyla.</title>
        <authorList>
            <person name="Brown C.T."/>
            <person name="Hug L.A."/>
            <person name="Thomas B.C."/>
            <person name="Sharon I."/>
            <person name="Castelle C.J."/>
            <person name="Singh A."/>
            <person name="Wilkins M.J."/>
            <person name="Williams K.H."/>
            <person name="Banfield J.F."/>
        </authorList>
    </citation>
    <scope>NUCLEOTIDE SEQUENCE [LARGE SCALE GENOMIC DNA]</scope>
</reference>
<dbReference type="AlphaFoldDB" id="A0A0G1RKU2"/>
<sequence length="397" mass="45730">MRILRIVYDWPQPWSGLAPAPYELTRSQVELGHTFDIFCGRWLSKPFERLPGVEFHPFVREPFPGSIFFTTAPFMFLYYFFWKDKAGVDLIHSHGHFGIWVYAYRVFLNRFFKNSPELKIPLVVHFHNTFAGRQKKLEDAGQEPKFFSKYVSWPLGIWSDKLAIKTGAAYIFVSEELKKEAIEYYGADPQKCFVVESGVDPKLFVSVNEQERHSTKRDMGMDYDDKVILNLGKQVQRKNIHLLIEALEFLPPYFKLLLVGPSDIKYGIELDTLISVKRLHNRVVRADETSYPQTPIAYQMADIFVLPSSFEGFPKVVLEALSCGVPALVSGFKAGDDLRGIYYLADLTPQTIAQSILNIVSKKEPVDRDVVAVKYSWRVRALQVEKVYEYVTGQNQK</sequence>
<evidence type="ECO:0000256" key="1">
    <source>
        <dbReference type="ARBA" id="ARBA00022679"/>
    </source>
</evidence>
<evidence type="ECO:0000313" key="4">
    <source>
        <dbReference type="EMBL" id="KKU57944.1"/>
    </source>
</evidence>
<dbReference type="Gene3D" id="3.40.50.2000">
    <property type="entry name" value="Glycogen Phosphorylase B"/>
    <property type="match status" value="2"/>
</dbReference>
<dbReference type="Pfam" id="PF00534">
    <property type="entry name" value="Glycos_transf_1"/>
    <property type="match status" value="1"/>
</dbReference>
<feature type="domain" description="Glycosyl transferase family 1" evidence="2">
    <location>
        <begin position="218"/>
        <end position="330"/>
    </location>
</feature>
<dbReference type="Pfam" id="PF13439">
    <property type="entry name" value="Glyco_transf_4"/>
    <property type="match status" value="1"/>
</dbReference>
<name>A0A0G1RKU2_UNCKA</name>
<dbReference type="PANTHER" id="PTHR46401">
    <property type="entry name" value="GLYCOSYLTRANSFERASE WBBK-RELATED"/>
    <property type="match status" value="1"/>
</dbReference>
<gene>
    <name evidence="4" type="ORF">UX79_C0003G0014</name>
</gene>
<dbReference type="GO" id="GO:0016757">
    <property type="term" value="F:glycosyltransferase activity"/>
    <property type="evidence" value="ECO:0007669"/>
    <property type="project" value="InterPro"/>
</dbReference>
<protein>
    <submittedName>
        <fullName evidence="4">Glycosyl transferase group 1</fullName>
    </submittedName>
</protein>
<dbReference type="SUPFAM" id="SSF53756">
    <property type="entry name" value="UDP-Glycosyltransferase/glycogen phosphorylase"/>
    <property type="match status" value="1"/>
</dbReference>
<dbReference type="EMBL" id="LCNN01000003">
    <property type="protein sequence ID" value="KKU57944.1"/>
    <property type="molecule type" value="Genomic_DNA"/>
</dbReference>